<name>A0A0C9YLX4_9AGAM</name>
<dbReference type="Proteomes" id="UP000054018">
    <property type="component" value="Unassembled WGS sequence"/>
</dbReference>
<feature type="compositionally biased region" description="Low complexity" evidence="1">
    <location>
        <begin position="41"/>
        <end position="50"/>
    </location>
</feature>
<accession>A0A0C9YLX4</accession>
<keyword evidence="3" id="KW-1185">Reference proteome</keyword>
<evidence type="ECO:0000313" key="2">
    <source>
        <dbReference type="EMBL" id="KIK11302.1"/>
    </source>
</evidence>
<protein>
    <submittedName>
        <fullName evidence="2">Uncharacterized protein</fullName>
    </submittedName>
</protein>
<dbReference type="AlphaFoldDB" id="A0A0C9YLX4"/>
<sequence>MENYVFTFPPVSFDSSSNFTCPTSPAFTSYDYRNPSHASFPPDAVQAAPQPLLPPGSSDGYPALDPALLAISIPQMELSLTSKTTPASEAPSSNVTLVSGVTHQRCLAT</sequence>
<gene>
    <name evidence="2" type="ORF">PISMIDRAFT_19640</name>
</gene>
<reference evidence="3" key="2">
    <citation type="submission" date="2015-01" db="EMBL/GenBank/DDBJ databases">
        <title>Evolutionary Origins and Diversification of the Mycorrhizal Mutualists.</title>
        <authorList>
            <consortium name="DOE Joint Genome Institute"/>
            <consortium name="Mycorrhizal Genomics Consortium"/>
            <person name="Kohler A."/>
            <person name="Kuo A."/>
            <person name="Nagy L.G."/>
            <person name="Floudas D."/>
            <person name="Copeland A."/>
            <person name="Barry K.W."/>
            <person name="Cichocki N."/>
            <person name="Veneault-Fourrey C."/>
            <person name="LaButti K."/>
            <person name="Lindquist E.A."/>
            <person name="Lipzen A."/>
            <person name="Lundell T."/>
            <person name="Morin E."/>
            <person name="Murat C."/>
            <person name="Riley R."/>
            <person name="Ohm R."/>
            <person name="Sun H."/>
            <person name="Tunlid A."/>
            <person name="Henrissat B."/>
            <person name="Grigoriev I.V."/>
            <person name="Hibbett D.S."/>
            <person name="Martin F."/>
        </authorList>
    </citation>
    <scope>NUCLEOTIDE SEQUENCE [LARGE SCALE GENOMIC DNA]</scope>
    <source>
        <strain evidence="3">441</strain>
    </source>
</reference>
<dbReference type="EMBL" id="KN834250">
    <property type="protein sequence ID" value="KIK11302.1"/>
    <property type="molecule type" value="Genomic_DNA"/>
</dbReference>
<evidence type="ECO:0000313" key="3">
    <source>
        <dbReference type="Proteomes" id="UP000054018"/>
    </source>
</evidence>
<proteinExistence type="predicted"/>
<feature type="region of interest" description="Disordered" evidence="1">
    <location>
        <begin position="38"/>
        <end position="59"/>
    </location>
</feature>
<organism evidence="2 3">
    <name type="scientific">Pisolithus microcarpus 441</name>
    <dbReference type="NCBI Taxonomy" id="765257"/>
    <lineage>
        <taxon>Eukaryota</taxon>
        <taxon>Fungi</taxon>
        <taxon>Dikarya</taxon>
        <taxon>Basidiomycota</taxon>
        <taxon>Agaricomycotina</taxon>
        <taxon>Agaricomycetes</taxon>
        <taxon>Agaricomycetidae</taxon>
        <taxon>Boletales</taxon>
        <taxon>Sclerodermatineae</taxon>
        <taxon>Pisolithaceae</taxon>
        <taxon>Pisolithus</taxon>
    </lineage>
</organism>
<dbReference type="HOGENOM" id="CLU_2185013_0_0_1"/>
<evidence type="ECO:0000256" key="1">
    <source>
        <dbReference type="SAM" id="MobiDB-lite"/>
    </source>
</evidence>
<reference evidence="2 3" key="1">
    <citation type="submission" date="2014-04" db="EMBL/GenBank/DDBJ databases">
        <authorList>
            <consortium name="DOE Joint Genome Institute"/>
            <person name="Kuo A."/>
            <person name="Kohler A."/>
            <person name="Costa M.D."/>
            <person name="Nagy L.G."/>
            <person name="Floudas D."/>
            <person name="Copeland A."/>
            <person name="Barry K.W."/>
            <person name="Cichocki N."/>
            <person name="Veneault-Fourrey C."/>
            <person name="LaButti K."/>
            <person name="Lindquist E.A."/>
            <person name="Lipzen A."/>
            <person name="Lundell T."/>
            <person name="Morin E."/>
            <person name="Murat C."/>
            <person name="Sun H."/>
            <person name="Tunlid A."/>
            <person name="Henrissat B."/>
            <person name="Grigoriev I.V."/>
            <person name="Hibbett D.S."/>
            <person name="Martin F."/>
            <person name="Nordberg H.P."/>
            <person name="Cantor M.N."/>
            <person name="Hua S.X."/>
        </authorList>
    </citation>
    <scope>NUCLEOTIDE SEQUENCE [LARGE SCALE GENOMIC DNA]</scope>
    <source>
        <strain evidence="2 3">441</strain>
    </source>
</reference>